<dbReference type="InParanoid" id="A0A1C7MW98"/>
<accession>A0A1C7MW98</accession>
<evidence type="ECO:0000313" key="1">
    <source>
        <dbReference type="EMBL" id="OBZ80726.1"/>
    </source>
</evidence>
<dbReference type="InterPro" id="IPR011057">
    <property type="entry name" value="Mss4-like_sf"/>
</dbReference>
<proteinExistence type="predicted"/>
<dbReference type="AlphaFoldDB" id="A0A1C7MW98"/>
<organism evidence="1 2">
    <name type="scientific">Choanephora cucurbitarum</name>
    <dbReference type="NCBI Taxonomy" id="101091"/>
    <lineage>
        <taxon>Eukaryota</taxon>
        <taxon>Fungi</taxon>
        <taxon>Fungi incertae sedis</taxon>
        <taxon>Mucoromycota</taxon>
        <taxon>Mucoromycotina</taxon>
        <taxon>Mucoromycetes</taxon>
        <taxon>Mucorales</taxon>
        <taxon>Mucorineae</taxon>
        <taxon>Choanephoraceae</taxon>
        <taxon>Choanephoroideae</taxon>
        <taxon>Choanephora</taxon>
    </lineage>
</organism>
<keyword evidence="2" id="KW-1185">Reference proteome</keyword>
<evidence type="ECO:0000313" key="2">
    <source>
        <dbReference type="Proteomes" id="UP000093000"/>
    </source>
</evidence>
<dbReference type="OrthoDB" id="406544at2759"/>
<dbReference type="Gene3D" id="3.90.1590.10">
    <property type="entry name" value="glutathione-dependent formaldehyde- activating enzyme (gfa)"/>
    <property type="match status" value="1"/>
</dbReference>
<comment type="caution">
    <text evidence="1">The sequence shown here is derived from an EMBL/GenBank/DDBJ whole genome shotgun (WGS) entry which is preliminary data.</text>
</comment>
<dbReference type="EMBL" id="LUGH01001796">
    <property type="protein sequence ID" value="OBZ80726.1"/>
    <property type="molecule type" value="Genomic_DNA"/>
</dbReference>
<dbReference type="Proteomes" id="UP000093000">
    <property type="component" value="Unassembled WGS sequence"/>
</dbReference>
<protein>
    <submittedName>
        <fullName evidence="1">Putative glutathione-dependent formaldehyde-activating enzyme</fullName>
    </submittedName>
</protein>
<gene>
    <name evidence="1" type="ORF">A0J61_11225</name>
</gene>
<dbReference type="SUPFAM" id="SSF51316">
    <property type="entry name" value="Mss4-like"/>
    <property type="match status" value="1"/>
</dbReference>
<dbReference type="STRING" id="101091.A0A1C7MW98"/>
<sequence>MGQSKALEITKGKEYIKEYRAIRDKATHELCGNIRYFCGECGSHLYAYDKKYADYVYPFASAIDTPLPELENTEIYHIMLGSKANWVPAPKHNKFNEYPDCSLEQWHKNNNKYFD</sequence>
<name>A0A1C7MW98_9FUNG</name>
<reference evidence="1 2" key="1">
    <citation type="submission" date="2016-03" db="EMBL/GenBank/DDBJ databases">
        <title>Choanephora cucurbitarum.</title>
        <authorList>
            <person name="Min B."/>
            <person name="Park H."/>
            <person name="Park J.-H."/>
            <person name="Shin H.-D."/>
            <person name="Choi I.-G."/>
        </authorList>
    </citation>
    <scope>NUCLEOTIDE SEQUENCE [LARGE SCALE GENOMIC DNA]</scope>
    <source>
        <strain evidence="1 2">KUS-F28377</strain>
    </source>
</reference>